<name>A0A6M1RNF2_9HYPH</name>
<proteinExistence type="predicted"/>
<dbReference type="Proteomes" id="UP000477849">
    <property type="component" value="Unassembled WGS sequence"/>
</dbReference>
<evidence type="ECO:0000313" key="2">
    <source>
        <dbReference type="Proteomes" id="UP000477849"/>
    </source>
</evidence>
<gene>
    <name evidence="1" type="ORF">G6N76_05315</name>
</gene>
<dbReference type="AlphaFoldDB" id="A0A6M1RNF2"/>
<protein>
    <submittedName>
        <fullName evidence="1">Uncharacterized protein</fullName>
    </submittedName>
</protein>
<reference evidence="1 2" key="1">
    <citation type="submission" date="2020-02" db="EMBL/GenBank/DDBJ databases">
        <title>Genome sequence of the type strain CCBAU10050 of Rhizobium daejeonense.</title>
        <authorList>
            <person name="Gao J."/>
            <person name="Sun J."/>
        </authorList>
    </citation>
    <scope>NUCLEOTIDE SEQUENCE [LARGE SCALE GENOMIC DNA]</scope>
    <source>
        <strain evidence="1 2">CCBAU10050</strain>
    </source>
</reference>
<keyword evidence="2" id="KW-1185">Reference proteome</keyword>
<sequence length="256" mass="28689">MLLPYYIRQSLISIPCSFVIFLSTPDLSHSSSPIAEYVKIPASRILPECMAGDANHCGFPVFVGITLFSQYSPEEELVPDAVEKILPRDLTNSIATELRLGSGERCDPTVLWSQLERASKAPEQTDQEKLIEQELAEPAGQCLIAGAPTSKVRALVYWRKGVVVGWAECSQAEQQLEFCELVFSGDRDQQRIPHERAYWRVDFATILHDNLHAIISKAFYLNTLLPAEMSEWSRTTFAKVAAFSKLKIVQIETVAK</sequence>
<accession>A0A6M1RNF2</accession>
<organism evidence="1 2">
    <name type="scientific">Rhizobium daejeonense</name>
    <dbReference type="NCBI Taxonomy" id="240521"/>
    <lineage>
        <taxon>Bacteria</taxon>
        <taxon>Pseudomonadati</taxon>
        <taxon>Pseudomonadota</taxon>
        <taxon>Alphaproteobacteria</taxon>
        <taxon>Hyphomicrobiales</taxon>
        <taxon>Rhizobiaceae</taxon>
        <taxon>Rhizobium/Agrobacterium group</taxon>
        <taxon>Rhizobium</taxon>
    </lineage>
</organism>
<comment type="caution">
    <text evidence="1">The sequence shown here is derived from an EMBL/GenBank/DDBJ whole genome shotgun (WGS) entry which is preliminary data.</text>
</comment>
<evidence type="ECO:0000313" key="1">
    <source>
        <dbReference type="EMBL" id="NGO63084.1"/>
    </source>
</evidence>
<dbReference type="EMBL" id="JAAKZH010000001">
    <property type="protein sequence ID" value="NGO63084.1"/>
    <property type="molecule type" value="Genomic_DNA"/>
</dbReference>
<dbReference type="RefSeq" id="WP_163899288.1">
    <property type="nucleotide sequence ID" value="NZ_CP048427.1"/>
</dbReference>